<comment type="caution">
    <text evidence="9">Lacks conserved residue(s) required for the propagation of feature annotation.</text>
</comment>
<feature type="transmembrane region" description="Helical" evidence="9">
    <location>
        <begin position="21"/>
        <end position="40"/>
    </location>
</feature>
<evidence type="ECO:0000256" key="9">
    <source>
        <dbReference type="RuleBase" id="RU363121"/>
    </source>
</evidence>
<keyword evidence="4 9" id="KW-0812">Transmembrane</keyword>
<dbReference type="EMBL" id="NVUU01000109">
    <property type="protein sequence ID" value="PCI92355.1"/>
    <property type="molecule type" value="Genomic_DNA"/>
</dbReference>
<dbReference type="GO" id="GO:0005471">
    <property type="term" value="F:ATP:ADP antiporter activity"/>
    <property type="evidence" value="ECO:0007669"/>
    <property type="project" value="InterPro"/>
</dbReference>
<feature type="transmembrane region" description="Helical" evidence="9">
    <location>
        <begin position="92"/>
        <end position="108"/>
    </location>
</feature>
<dbReference type="PANTHER" id="PTHR31187:SF1">
    <property type="entry name" value="ADP,ATP CARRIER PROTEIN 1"/>
    <property type="match status" value="1"/>
</dbReference>
<feature type="transmembrane region" description="Helical" evidence="9">
    <location>
        <begin position="60"/>
        <end position="80"/>
    </location>
</feature>
<organism evidence="10 11">
    <name type="scientific">Aerophobetes bacterium</name>
    <dbReference type="NCBI Taxonomy" id="2030807"/>
    <lineage>
        <taxon>Bacteria</taxon>
        <taxon>Candidatus Aerophobota</taxon>
    </lineage>
</organism>
<evidence type="ECO:0000256" key="3">
    <source>
        <dbReference type="ARBA" id="ARBA00022448"/>
    </source>
</evidence>
<evidence type="ECO:0000256" key="2">
    <source>
        <dbReference type="ARBA" id="ARBA00007127"/>
    </source>
</evidence>
<dbReference type="Proteomes" id="UP000217838">
    <property type="component" value="Unassembled WGS sequence"/>
</dbReference>
<protein>
    <recommendedName>
        <fullName evidence="9">ADP,ATP carrier protein</fullName>
    </recommendedName>
</protein>
<evidence type="ECO:0000256" key="1">
    <source>
        <dbReference type="ARBA" id="ARBA00004141"/>
    </source>
</evidence>
<evidence type="ECO:0000313" key="11">
    <source>
        <dbReference type="Proteomes" id="UP000217838"/>
    </source>
</evidence>
<dbReference type="Pfam" id="PF03219">
    <property type="entry name" value="TLC"/>
    <property type="match status" value="1"/>
</dbReference>
<dbReference type="PANTHER" id="PTHR31187">
    <property type="match status" value="1"/>
</dbReference>
<accession>A0A2A4YDE4</accession>
<keyword evidence="5 9" id="KW-0547">Nucleotide-binding</keyword>
<keyword evidence="3 9" id="KW-0813">Transport</keyword>
<name>A0A2A4YDE4_UNCAE</name>
<evidence type="ECO:0000313" key="10">
    <source>
        <dbReference type="EMBL" id="PCI92355.1"/>
    </source>
</evidence>
<reference evidence="11" key="1">
    <citation type="submission" date="2017-08" db="EMBL/GenBank/DDBJ databases">
        <title>A dynamic microbial community with high functional redundancy inhabits the cold, oxic subseafloor aquifer.</title>
        <authorList>
            <person name="Tully B.J."/>
            <person name="Wheat C.G."/>
            <person name="Glazer B.T."/>
            <person name="Huber J.A."/>
        </authorList>
    </citation>
    <scope>NUCLEOTIDE SEQUENCE [LARGE SCALE GENOMIC DNA]</scope>
</reference>
<comment type="similarity">
    <text evidence="2 9">Belongs to the ADP/ATP translocase tlc family.</text>
</comment>
<dbReference type="AlphaFoldDB" id="A0A2A4YDE4"/>
<gene>
    <name evidence="10" type="ORF">COB11_07620</name>
</gene>
<keyword evidence="7 9" id="KW-1133">Transmembrane helix</keyword>
<dbReference type="GO" id="GO:0016020">
    <property type="term" value="C:membrane"/>
    <property type="evidence" value="ECO:0007669"/>
    <property type="project" value="UniProtKB-SubCell"/>
</dbReference>
<comment type="subcellular location">
    <subcellularLocation>
        <location evidence="1 9">Membrane</location>
        <topology evidence="1 9">Multi-pass membrane protein</topology>
    </subcellularLocation>
</comment>
<feature type="non-terminal residue" evidence="10">
    <location>
        <position position="109"/>
    </location>
</feature>
<keyword evidence="8 9" id="KW-0472">Membrane</keyword>
<evidence type="ECO:0000256" key="8">
    <source>
        <dbReference type="ARBA" id="ARBA00023136"/>
    </source>
</evidence>
<dbReference type="InterPro" id="IPR004667">
    <property type="entry name" value="ADP_ATP_car_bac_type"/>
</dbReference>
<evidence type="ECO:0000256" key="4">
    <source>
        <dbReference type="ARBA" id="ARBA00022692"/>
    </source>
</evidence>
<dbReference type="GO" id="GO:0005524">
    <property type="term" value="F:ATP binding"/>
    <property type="evidence" value="ECO:0007669"/>
    <property type="project" value="UniProtKB-KW"/>
</dbReference>
<proteinExistence type="inferred from homology"/>
<evidence type="ECO:0000256" key="5">
    <source>
        <dbReference type="ARBA" id="ARBA00022741"/>
    </source>
</evidence>
<sequence length="109" mass="12340">MRFTRSLSSIKEKIWPIQRFELQKLLPLILMKFFISLVYAVLTCMKDTLVVTAEGSGAEIIPVLKGWVVLPVAIIATLIYSKLSNIFSRSTLFYGTIVSFIGILFLYGF</sequence>
<evidence type="ECO:0000256" key="6">
    <source>
        <dbReference type="ARBA" id="ARBA00022840"/>
    </source>
</evidence>
<keyword evidence="6 9" id="KW-0067">ATP-binding</keyword>
<comment type="caution">
    <text evidence="10">The sequence shown here is derived from an EMBL/GenBank/DDBJ whole genome shotgun (WGS) entry which is preliminary data.</text>
</comment>
<evidence type="ECO:0000256" key="7">
    <source>
        <dbReference type="ARBA" id="ARBA00022989"/>
    </source>
</evidence>